<evidence type="ECO:0000256" key="5">
    <source>
        <dbReference type="ARBA" id="ARBA00022679"/>
    </source>
</evidence>
<dbReference type="InterPro" id="IPR036736">
    <property type="entry name" value="ACP-like_sf"/>
</dbReference>
<dbReference type="InterPro" id="IPR016039">
    <property type="entry name" value="Thiolase-like"/>
</dbReference>
<dbReference type="SUPFAM" id="SSF47336">
    <property type="entry name" value="ACP-like"/>
    <property type="match status" value="3"/>
</dbReference>
<dbReference type="InterPro" id="IPR020806">
    <property type="entry name" value="PKS_PP-bd"/>
</dbReference>
<dbReference type="InterPro" id="IPR016035">
    <property type="entry name" value="Acyl_Trfase/lysoPLipase"/>
</dbReference>
<feature type="region of interest" description="C-terminal hotdog fold" evidence="9">
    <location>
        <begin position="1065"/>
        <end position="1204"/>
    </location>
</feature>
<feature type="region of interest" description="C-terminal hotdog fold" evidence="9">
    <location>
        <begin position="2809"/>
        <end position="2957"/>
    </location>
</feature>
<dbReference type="Pfam" id="PF00109">
    <property type="entry name" value="ketoacyl-synt"/>
    <property type="match status" value="3"/>
</dbReference>
<keyword evidence="8" id="KW-0012">Acyltransferase</keyword>
<dbReference type="Gene3D" id="3.40.366.10">
    <property type="entry name" value="Malonyl-Coenzyme A Acyl Carrier Protein, domain 2"/>
    <property type="match status" value="3"/>
</dbReference>
<feature type="region of interest" description="N-terminal hotdog fold" evidence="9">
    <location>
        <begin position="922"/>
        <end position="1050"/>
    </location>
</feature>
<dbReference type="Pfam" id="PF14765">
    <property type="entry name" value="PS-DH"/>
    <property type="match status" value="3"/>
</dbReference>
<dbReference type="InterPro" id="IPR014043">
    <property type="entry name" value="Acyl_transferase_dom"/>
</dbReference>
<dbReference type="InterPro" id="IPR050091">
    <property type="entry name" value="PKS_NRPS_Biosynth_Enz"/>
</dbReference>
<dbReference type="CDD" id="cd00833">
    <property type="entry name" value="PKS"/>
    <property type="match status" value="3"/>
</dbReference>
<evidence type="ECO:0000256" key="8">
    <source>
        <dbReference type="ARBA" id="ARBA00023315"/>
    </source>
</evidence>
<organism evidence="13 14">
    <name type="scientific">Streptomyces cinerochromogenes</name>
    <dbReference type="NCBI Taxonomy" id="66422"/>
    <lineage>
        <taxon>Bacteria</taxon>
        <taxon>Bacillati</taxon>
        <taxon>Actinomycetota</taxon>
        <taxon>Actinomycetes</taxon>
        <taxon>Kitasatosporales</taxon>
        <taxon>Streptomycetaceae</taxon>
        <taxon>Streptomyces</taxon>
    </lineage>
</organism>
<dbReference type="InterPro" id="IPR055123">
    <property type="entry name" value="SpnB-like_Rossmann"/>
</dbReference>
<feature type="active site" description="Proton donor; for dehydratase activity" evidence="9">
    <location>
        <position position="2870"/>
    </location>
</feature>
<feature type="region of interest" description="C-terminal hotdog fold" evidence="9">
    <location>
        <begin position="4555"/>
        <end position="4694"/>
    </location>
</feature>
<dbReference type="Gene3D" id="3.10.129.110">
    <property type="entry name" value="Polyketide synthase dehydratase"/>
    <property type="match status" value="3"/>
</dbReference>
<keyword evidence="6" id="KW-0045">Antibiotic biosynthesis</keyword>
<dbReference type="InterPro" id="IPR032821">
    <property type="entry name" value="PKS_assoc"/>
</dbReference>
<feature type="domain" description="PKS/mFAS DH" evidence="12">
    <location>
        <begin position="922"/>
        <end position="1204"/>
    </location>
</feature>
<dbReference type="SMART" id="SM00826">
    <property type="entry name" value="PKS_DH"/>
    <property type="match status" value="3"/>
</dbReference>
<dbReference type="InterPro" id="IPR014030">
    <property type="entry name" value="Ketoacyl_synth_N"/>
</dbReference>
<feature type="active site" description="Proton acceptor; for dehydratase activity" evidence="9">
    <location>
        <position position="2697"/>
    </location>
</feature>
<sequence length="5300" mass="546002">MATEQELLKYLKRVTTELHDLRRQVRRSADEPVAIVGMACRLPGGVTTPEELWRLVAEGRDAVSDFPADRGWDLDALFDDDPDKTGTTYARQGGFLRDAGLFDAEFFGISPREALAMDPQQRLLLETSWEALEQAGIDPLSLKGADVGVFNGIMGVDYFFGGNLPAELEGYAGTGGAGSVASGRISYVFGFEGPAVTVDTACSSSLVAIHLAAQALRRGECSMALAGGATVMATPHTFVDFSRQRGLASDGRCKSYADAADGTGWAEGAGVVVLERLSEAQRKGHRILAVVRGSAVNQDGASNGLTAPNGPSQQRVIRKALAAAGLTPADVDAVEGHGTGTVLGDPIEAQALLATYGQDREQPLWLGSLKSNVGHTQAAAGVAGVIKMVQALRHGILPATLHADEPSTRVDWDAGAVRLLHRTSPWPEIDRPRRVGVSGFGVSGTNAHVILEQAPEEPATEPTVPTPAPVPVDGVVPVVVSARSAGALAGQAGRLAAFVGDGDTPLAAVAGALVSQRALLPERAVIVTGSREEAATGLRALAEGETAPSVVTGTGTDGKTVFVFPGQGSQRIGMGRELYARYPVFAQALDEACAALDGQLGLEQSVKDVIFGDAGDGLLDQTVFTQAGLFAVESALFRLVESWGVRPDVVAGHSIGEVVAAHVAGVLSLEDAAALVAARGRLMQVLPSGGAMVAVAATEAEIAEHLGDGVDLAAVNAPGSVVLSGDEAAVLAVAEKLREQGRRVKRLTVSHAFHSALMEPMLADFTEALSGLTWNEPAIPVVSNVTGELAEPGQLTDPAYWVDHVRRPVRFAEGIGASGGSVFLELGPGGALTGAIAESADEDAVSVPALRDERGEAETLLLSVAELFVRGAQVDWAAVLPEGATDVHVDLPTYAFDHQHYWLRMTESVVDAAALGLAGAGHPLLGAVVPLPQSDGLVLTSRLSLRTRSWLADHAVGGVVVVPGAGLVELAVRAGDEVGCGVLDELVVEAPLVVPEQGAVRVQITVGGPDEAGARSVEVYAAPDDTTGAGGPVTWTRHATGILAPAAGAAATGGFDFTAWPPPGAQRADTDELYAELIAHGHAYGPLFQGLRGLWRRGDELFAEAALAEEDQTEADRYGVHPALLDAVLHPAVREAVAGDAAQVWQPLEWNRVVLHATGATVLRARLVRSTAGVVSVEAADETGGPVLTADAVTLRPVPADHLATADSASGADDALFRVEWTELPAPRPTPAVPEWVALSDPGEVSALADGAELPAAAVLDCVADGGDDTAALTLTSRALGIVQAWLAEPGLEGTRLVVRTRGAVPADGEQTVTDPAAAAVWGLVRVAQAENPDRIVLLDVSEDTDVESSLAAVLATGEPQVAVRGGGLWVPRLARTASADAPVVLDPAGSVLVTGGTGSLGALVARHLVERHGVRHLVLVSRRGSAAEGVAELVAGLSESGAESVSVVACDVSDRASVAELLTSVAAERPLTGVVHTAGVLDDGVIGALTPERLAGVFAPKVPAVTHLDELTRELAPELGTFIVFSSAAGVFGSAGQGNYAAANAYLDAVVQRRRAAGLPGVSLAWGLWEQATGMTAHLNDVDQARMNRGGFQAITPDEGLDLFDAALRTGEALLVPIKLDLRAIRAEAAAGGEIPSLLRTLIPHSRRAAARIAAGRGSGLAGRLAGLTSAEQEALLLDLVRTHVATVLGHSGPEKVKADKAFKDAGFDSLTAVQLRNRLRETTRLSLPATLVYDYPTPLALARFLRDELDGLNGNVTGAAAPTVVVADPDEPIAVVGMACRLPGGVNSPEELWRLVAEGRDAISGFPADRGWDVDDIFDTDPDNIGTSYVDQGGFLHQAGLFDAGFFGISPREALAMDPQQRLLLETSWEALERAGVNPAALKGTDVGVFSGVMTQGYGIGGDIPPELGGFTATGSAVSVASGRVSYALGFEGPAVTVDTACSSSLVAMHLAAQALRGGECSLALAGGATIMATPGTFVEFSRQRALAPDGRCKAFSSTADGTGWAEGVGVVVLERLSEARRKGHRVLAVLRGSAINQDGASNGLTAPNGPSQQRVIRRALAAAGLTASDVDAVEAHGTGTALGDPIEAQALLATYGRDREEPLWLGSVKSNIGHTQAAAGVAGVIKMVEALRHGVLPPTLHVAEPTPQVDWSAGAVELLTEARQWPETGRPRRVGVSSFGLSGTNAHLIFEQAPEEPAAPREPHDGVVPLVVSAASEGALSGQAERLAAFLGDTDASPAEVAGALAARRAVLSERAVVVAGSREEAVAGLTALANGESSPVVVRGGAGTAGRTVLVFPGQGSQWLGMGRELLESSPVFAERIGECARALEPWVDWDLTAVLQGDADLMDRVDVVQPASFAVMVGLAAVWASVGVVPDAVVGHSQGEIAAACVAGALSLEDAARIVAVRSQVIAGELAGRGGMASVALSEVEATARIAAWEGRVEVAAVNSPTSVVIAGDAEALDEALAALEADGVRVRRVAVDYASHTRHVEAIETALGKAFADIRSQAPLVPFFSTVSGEWVREAGVLDGGYWYRNLRSQVRFGPAVASLLAEGHTVFIESSAHPVLVQPVNEIVDETAGESETVVTGSLRREEGGLRRLLASMAAVFVQGVAVDWTGVLPSGAEGAQVDLPTYAFDHRHYWLKPTPAADAASLGQAGADHPLLGAVVQVPETGGVLCTSRLSLRTQPWLADHAVGGAVLVPGTGLVELAVRAGDEVGCGVLEELVIEAPLVLPEQGGVRVQVAVGGPEETGTRTVAVYSAPEDATGDIGVDAWTRHATGTLTASAAADPAQSVADLAVWPPTGARQVDVSGGYELLAAAGYGYGPVFQGVRALWRRGDDLFAEVALPEDQRAGAARFGIHPALLDAALHPAMLDVALADPEGDNRTDDGNGVHLPFGWNGLRLHAAGAAALRVRLTRSAPDALSLDAADETGAPVLTLRSLVSRAVSADQIGAAADDSRQSLFRVDWTELPGTAEPATDLPPAWVPITEAAHVAALTDGSGVPPVVVLEAGRAETADDAAALAVTGRVLEIVQAWLAGPGLEAAQLVVVTRGAVPAGGDEAVTDPAAAAVWGLVRVAQAENPDRIVLLDVSEDTDVESSLAAVLATGEPQVAVRGGGLFVPRLARTAPADAPVVLDPAGSVLVTGGTGVLGALVARHLVERHGVRHLVLVSRRGSAAEGVAELVAGLSESGAESVSVVACDVSDRASVAELLTSVAAERPLTGVVHTAGVLDDGVIGALTPERLAGVFAPKVPAVTHLDELTRELAPELGTFIVFSSAAGVFGSAGQGNYAAANAYLDAVVQRRRAAGLPGVSLAWGLWEQATGMTAHLDTADQARVSRSRSQTIASDEGLDLFDAALRTGEALLVPIKLDLRSMRADAAAGRGVPSLLRGLVKVARQVARAAATTDATGELARRLAGLDQAEQEALLLDLVRTHAATVLAHAGPEGIKPDTAFRDSGFDSLTSVELRNRLREATGLKLPATVVFDHPTPLALARHLHGELGETTATAPAPATAPALADPDEPIAIVGMACRLPGGVNSPEDLWRLVFEGRDAMSGFPDDRGWDLEGLFDADPDKAGTSYVDQGGFLHEAGLFDAGFWGISPREALAMDPQQRLLLETSWEALERAGIDPLSLKGTDVGVFSGLMGQGYGSGGEIPAELEGFVTTGAGSSVASGRVSYVFGFEGPAVTVDTACSSSLVAMHLAAQALRSGECSLALASGAAVMSSPGAFVQFSRQRGLASDGRCKSYADAADGTGWAEGAGVVVLERLSEARRKGHRILAVVRGSAVNQDGASNGLTAPNGPSQQRVIRKALAAAGLTPADVDAVEGHGTGTVLGDPIEAQALLATYGKGRDPERPLWLGSLKSNIGHTQAASGVAGVIKMVEAMQHGVLPPTLHVDAPSSQVDWTSGAVELLTEARDWPDTGRPRRVGVSSFGLSGTNAHLILEQAPEPADTQEPVLPTGGVTPLVLSARSAGALAGQAGRLAAFAGRTDAPLAAVAGALVSRRAVLSERAVIVAGSPEEAVAGLESVAAGEPSPLVVTGTGADGKTVFVFPGQGSQRVGMGRELYARYPVFARALDEACAALDAQLGAGHSVKDVIFGDAGDGLLDQTVFTQAGLFAVESALFRLVESWGVRPDVVAGHSIGEVVAAHVAGVLSLEDAAALVAARGRLMQALPPGGAMVAVAATEAEIAEHLGDGVDLAAVNAPGSVVLSGDETAVLAVAEKLREQGRRVKRLTVSHAFHSALMEPMLADFTEALSGLAWNEPAIPVVSNVTGELAEPDQLTDPAYWVDHVRRPVRFAEGIGASGGSVFLELGPGGALTGAITESAGDNAVSVPALRDDRDETQTLLSAVARLFVRGTKVDWAATLPEGATQAHVDLPTYAFEHRHYWLQMAPATDAVALGQSTANHPLLGAVVPLPQSDGLVFTSRLSLRTHSWLADHAVGGVVVVPGAGLVELAVRAGDEVGCGVVDELVIETPLVVPEQGGVRVQVTVEAPDAEGRRPVAVHSAREDAVGEIGADAWTRHATGRLTGTPTTPDAFDFTAWPPPGAQAEDLSGADERLLRSGYEHGPVFQGLRALWRRGDELFAEVALPDGQRDAAARFGIHPALLDAALHPALLEPAATDDAQVRQPLEWSRLELHAEGATALRVRLAPSASGALSVQAADEAGGTVVTAAAVTLRPVPAEQLTAAAGTGADDALFRVEWSELPPVTGAAEVPDVTVVEARTSGDDTPVALAGRVLTAVQGWLADEDAEDGRLVVVTRGAVPAGGEEAVTDSGGAAVWGLVRAAQAENPDRIVLVDTDTDETDETALGAVLATGEPQVAVRGSALYVPRLARLSPAGGSEEQVLDPEGTVLITGGTGMLGAAVARHLVERHGVRHLLLASRRGPEAEGADRLVAELGERGAAVSVVACDVTDRDAVAALLAAVPDARPLTGVVHAARVFDAGVIGEMDQDRMARVFAPKVTAVQHLDELTRELAPDLAAFVLLSSASSVFLGAGTGGYAAANACLDAAAHRRRAAGLPAVSLAWGPWEPTGGQDTAAGEAARNRTGRRGGVVPLTLAEGMELLDAALPAGEALVVPVKLDLRALRADAALGAGVAPLLRGLVRTGRKAARAGAGDSGGLARKLATLSPAEQENVLLTLVQGQVATVLGHTGSDQVRAETAFKDAGFDSLTSVELRNRLREATGLNLPATAVFDYPSPLALARYLLDRLAPGDQAGPTTHPLLAELSKLEALLADTAPDDTTRAQVATRLQGLLTTWSTANVSEQDAEEGMDFDSASDDELFELIDTEFGH</sequence>
<evidence type="ECO:0000313" key="13">
    <source>
        <dbReference type="EMBL" id="MFG3009255.1"/>
    </source>
</evidence>
<comment type="caution">
    <text evidence="13">The sequence shown here is derived from an EMBL/GenBank/DDBJ whole genome shotgun (WGS) entry which is preliminary data.</text>
</comment>
<dbReference type="InterPro" id="IPR049552">
    <property type="entry name" value="PKS_DH_N"/>
</dbReference>
<dbReference type="PROSITE" id="PS52019">
    <property type="entry name" value="PKS_MFAS_DH"/>
    <property type="match status" value="3"/>
</dbReference>
<keyword evidence="7" id="KW-0511">Multifunctional enzyme</keyword>
<dbReference type="Gene3D" id="3.30.70.3290">
    <property type="match status" value="3"/>
</dbReference>
<evidence type="ECO:0000256" key="6">
    <source>
        <dbReference type="ARBA" id="ARBA00023194"/>
    </source>
</evidence>
<evidence type="ECO:0000259" key="12">
    <source>
        <dbReference type="PROSITE" id="PS52019"/>
    </source>
</evidence>
<keyword evidence="14" id="KW-1185">Reference proteome</keyword>
<accession>A0ABW7AWI1</accession>
<dbReference type="PROSITE" id="PS52004">
    <property type="entry name" value="KS3_2"/>
    <property type="match status" value="3"/>
</dbReference>
<dbReference type="Pfam" id="PF21089">
    <property type="entry name" value="PKS_DH_N"/>
    <property type="match status" value="3"/>
</dbReference>
<dbReference type="Pfam" id="PF08659">
    <property type="entry name" value="KR"/>
    <property type="match status" value="3"/>
</dbReference>
<dbReference type="InterPro" id="IPR015083">
    <property type="entry name" value="NorB/c/GfsB-D-like_docking"/>
</dbReference>
<dbReference type="SMART" id="SM00825">
    <property type="entry name" value="PKS_KS"/>
    <property type="match status" value="3"/>
</dbReference>
<dbReference type="InterPro" id="IPR020807">
    <property type="entry name" value="PKS_DH"/>
</dbReference>
<proteinExistence type="predicted"/>
<dbReference type="InterPro" id="IPR001227">
    <property type="entry name" value="Ac_transferase_dom_sf"/>
</dbReference>
<keyword evidence="5" id="KW-0808">Transferase</keyword>
<evidence type="ECO:0000313" key="14">
    <source>
        <dbReference type="Proteomes" id="UP001604267"/>
    </source>
</evidence>
<dbReference type="Pfam" id="PF00550">
    <property type="entry name" value="PP-binding"/>
    <property type="match status" value="3"/>
</dbReference>
<keyword evidence="3" id="KW-0596">Phosphopantetheine</keyword>
<name>A0ABW7AWI1_9ACTN</name>
<dbReference type="PROSITE" id="PS00012">
    <property type="entry name" value="PHOSPHOPANTETHEINE"/>
    <property type="match status" value="3"/>
</dbReference>
<feature type="region of interest" description="N-terminal hotdog fold" evidence="9">
    <location>
        <begin position="4414"/>
        <end position="4542"/>
    </location>
</feature>
<dbReference type="InterPro" id="IPR006162">
    <property type="entry name" value="Ppantetheine_attach_site"/>
</dbReference>
<gene>
    <name evidence="13" type="ORF">ACGFZB_02105</name>
</gene>
<feature type="domain" description="Ketosynthase family 3 (KS3)" evidence="11">
    <location>
        <begin position="1772"/>
        <end position="2195"/>
    </location>
</feature>
<dbReference type="SUPFAM" id="SSF51735">
    <property type="entry name" value="NAD(P)-binding Rossmann-fold domains"/>
    <property type="match status" value="6"/>
</dbReference>
<dbReference type="Pfam" id="PF02801">
    <property type="entry name" value="Ketoacyl-synt_C"/>
    <property type="match status" value="3"/>
</dbReference>
<dbReference type="Gene3D" id="3.40.47.10">
    <property type="match status" value="3"/>
</dbReference>
<evidence type="ECO:0000256" key="2">
    <source>
        <dbReference type="ARBA" id="ARBA00004792"/>
    </source>
</evidence>
<dbReference type="PROSITE" id="PS50075">
    <property type="entry name" value="CARRIER"/>
    <property type="match status" value="3"/>
</dbReference>
<dbReference type="Gene3D" id="3.40.50.720">
    <property type="entry name" value="NAD(P)-binding Rossmann-like Domain"/>
    <property type="match status" value="3"/>
</dbReference>
<dbReference type="Gene3D" id="1.10.1200.10">
    <property type="entry name" value="ACP-like"/>
    <property type="match status" value="3"/>
</dbReference>
<evidence type="ECO:0000259" key="10">
    <source>
        <dbReference type="PROSITE" id="PS50075"/>
    </source>
</evidence>
<feature type="active site" description="Proton donor; for dehydratase activity" evidence="9">
    <location>
        <position position="4616"/>
    </location>
</feature>
<dbReference type="InterPro" id="IPR020841">
    <property type="entry name" value="PKS_Beta-ketoAc_synthase_dom"/>
</dbReference>
<dbReference type="InterPro" id="IPR042104">
    <property type="entry name" value="PKS_dehydratase_sf"/>
</dbReference>
<dbReference type="Proteomes" id="UP001604267">
    <property type="component" value="Unassembled WGS sequence"/>
</dbReference>
<comment type="pathway">
    <text evidence="2">Antibiotic biosynthesis.</text>
</comment>
<dbReference type="PANTHER" id="PTHR43775">
    <property type="entry name" value="FATTY ACID SYNTHASE"/>
    <property type="match status" value="1"/>
</dbReference>
<dbReference type="InterPro" id="IPR036291">
    <property type="entry name" value="NAD(P)-bd_dom_sf"/>
</dbReference>
<dbReference type="Pfam" id="PF16197">
    <property type="entry name" value="KAsynt_C_assoc"/>
    <property type="match status" value="3"/>
</dbReference>
<evidence type="ECO:0000256" key="9">
    <source>
        <dbReference type="PROSITE-ProRule" id="PRU01363"/>
    </source>
</evidence>
<dbReference type="SMART" id="SM01294">
    <property type="entry name" value="PKS_PP_betabranch"/>
    <property type="match status" value="3"/>
</dbReference>
<dbReference type="InterPro" id="IPR013968">
    <property type="entry name" value="PKS_KR"/>
</dbReference>
<feature type="domain" description="Ketosynthase family 3 (KS3)" evidence="11">
    <location>
        <begin position="3526"/>
        <end position="3951"/>
    </location>
</feature>
<evidence type="ECO:0000256" key="3">
    <source>
        <dbReference type="ARBA" id="ARBA00022450"/>
    </source>
</evidence>
<dbReference type="InterPro" id="IPR016036">
    <property type="entry name" value="Malonyl_transacylase_ACP-bd"/>
</dbReference>
<dbReference type="SUPFAM" id="SSF55048">
    <property type="entry name" value="Probable ACP-binding domain of malonyl-CoA ACP transacylase"/>
    <property type="match status" value="3"/>
</dbReference>
<feature type="domain" description="PKS/mFAS DH" evidence="12">
    <location>
        <begin position="2665"/>
        <end position="2957"/>
    </location>
</feature>
<evidence type="ECO:0000256" key="4">
    <source>
        <dbReference type="ARBA" id="ARBA00022553"/>
    </source>
</evidence>
<dbReference type="PANTHER" id="PTHR43775:SF51">
    <property type="entry name" value="INACTIVE PHENOLPHTHIOCEROL SYNTHESIS POLYKETIDE SYNTHASE TYPE I PKS1-RELATED"/>
    <property type="match status" value="1"/>
</dbReference>
<feature type="domain" description="Ketosynthase family 3 (KS3)" evidence="11">
    <location>
        <begin position="30"/>
        <end position="453"/>
    </location>
</feature>
<dbReference type="SMART" id="SM00827">
    <property type="entry name" value="PKS_AT"/>
    <property type="match status" value="3"/>
</dbReference>
<dbReference type="InterPro" id="IPR049551">
    <property type="entry name" value="PKS_DH_C"/>
</dbReference>
<feature type="domain" description="PKS/mFAS DH" evidence="12">
    <location>
        <begin position="4414"/>
        <end position="4694"/>
    </location>
</feature>
<dbReference type="SUPFAM" id="SSF53901">
    <property type="entry name" value="Thiolase-like"/>
    <property type="match status" value="3"/>
</dbReference>
<dbReference type="Pfam" id="PF22953">
    <property type="entry name" value="SpnB_Rossmann"/>
    <property type="match status" value="3"/>
</dbReference>
<evidence type="ECO:0000256" key="1">
    <source>
        <dbReference type="ARBA" id="ARBA00001957"/>
    </source>
</evidence>
<feature type="active site" description="Proton donor; for dehydratase activity" evidence="9">
    <location>
        <position position="1126"/>
    </location>
</feature>
<feature type="region of interest" description="N-terminal hotdog fold" evidence="9">
    <location>
        <begin position="2665"/>
        <end position="2793"/>
    </location>
</feature>
<keyword evidence="4" id="KW-0597">Phosphoprotein</keyword>
<dbReference type="RefSeq" id="WP_392814438.1">
    <property type="nucleotide sequence ID" value="NZ_JBICYV010000001.1"/>
</dbReference>
<dbReference type="CDD" id="cd08956">
    <property type="entry name" value="KR_3_FAS_SDR_x"/>
    <property type="match status" value="3"/>
</dbReference>
<evidence type="ECO:0000259" key="11">
    <source>
        <dbReference type="PROSITE" id="PS52004"/>
    </source>
</evidence>
<reference evidence="13 14" key="1">
    <citation type="submission" date="2024-10" db="EMBL/GenBank/DDBJ databases">
        <title>The Natural Products Discovery Center: Release of the First 8490 Sequenced Strains for Exploring Actinobacteria Biosynthetic Diversity.</title>
        <authorList>
            <person name="Kalkreuter E."/>
            <person name="Kautsar S.A."/>
            <person name="Yang D."/>
            <person name="Bader C.D."/>
            <person name="Teijaro C.N."/>
            <person name="Fluegel L."/>
            <person name="Davis C.M."/>
            <person name="Simpson J.R."/>
            <person name="Lauterbach L."/>
            <person name="Steele A.D."/>
            <person name="Gui C."/>
            <person name="Meng S."/>
            <person name="Li G."/>
            <person name="Viehrig K."/>
            <person name="Ye F."/>
            <person name="Su P."/>
            <person name="Kiefer A.F."/>
            <person name="Nichols A."/>
            <person name="Cepeda A.J."/>
            <person name="Yan W."/>
            <person name="Fan B."/>
            <person name="Jiang Y."/>
            <person name="Adhikari A."/>
            <person name="Zheng C.-J."/>
            <person name="Schuster L."/>
            <person name="Cowan T.M."/>
            <person name="Smanski M.J."/>
            <person name="Chevrette M.G."/>
            <person name="De Carvalho L.P.S."/>
            <person name="Shen B."/>
        </authorList>
    </citation>
    <scope>NUCLEOTIDE SEQUENCE [LARGE SCALE GENOMIC DNA]</scope>
    <source>
        <strain evidence="13 14">NPDC048320</strain>
    </source>
</reference>
<dbReference type="InterPro" id="IPR057326">
    <property type="entry name" value="KR_dom"/>
</dbReference>
<evidence type="ECO:0000256" key="7">
    <source>
        <dbReference type="ARBA" id="ARBA00023268"/>
    </source>
</evidence>
<comment type="cofactor">
    <cofactor evidence="1">
        <name>pantetheine 4'-phosphate</name>
        <dbReference type="ChEBI" id="CHEBI:47942"/>
    </cofactor>
</comment>
<dbReference type="InterPro" id="IPR009081">
    <property type="entry name" value="PP-bd_ACP"/>
</dbReference>
<feature type="domain" description="Carrier" evidence="10">
    <location>
        <begin position="3431"/>
        <end position="3506"/>
    </location>
</feature>
<dbReference type="PROSITE" id="PS00606">
    <property type="entry name" value="KS3_1"/>
    <property type="match status" value="3"/>
</dbReference>
<dbReference type="SMART" id="SM00822">
    <property type="entry name" value="PKS_KR"/>
    <property type="match status" value="3"/>
</dbReference>
<dbReference type="Pfam" id="PF08990">
    <property type="entry name" value="Docking"/>
    <property type="match status" value="1"/>
</dbReference>
<dbReference type="InterPro" id="IPR014031">
    <property type="entry name" value="Ketoacyl_synth_C"/>
</dbReference>
<feature type="domain" description="Carrier" evidence="10">
    <location>
        <begin position="5143"/>
        <end position="5218"/>
    </location>
</feature>
<dbReference type="InterPro" id="IPR018201">
    <property type="entry name" value="Ketoacyl_synth_AS"/>
</dbReference>
<feature type="active site" description="Proton acceptor; for dehydratase activity" evidence="9">
    <location>
        <position position="954"/>
    </location>
</feature>
<protein>
    <submittedName>
        <fullName evidence="13">SDR family NAD(P)-dependent oxidoreductase</fullName>
    </submittedName>
</protein>
<dbReference type="Pfam" id="PF00698">
    <property type="entry name" value="Acyl_transf_1"/>
    <property type="match status" value="3"/>
</dbReference>
<feature type="domain" description="Carrier" evidence="10">
    <location>
        <begin position="1676"/>
        <end position="1751"/>
    </location>
</feature>
<feature type="active site" description="Proton acceptor; for dehydratase activity" evidence="9">
    <location>
        <position position="4446"/>
    </location>
</feature>
<dbReference type="EMBL" id="JBICYV010000001">
    <property type="protein sequence ID" value="MFG3009255.1"/>
    <property type="molecule type" value="Genomic_DNA"/>
</dbReference>
<dbReference type="SUPFAM" id="SSF52151">
    <property type="entry name" value="FabD/lysophospholipase-like"/>
    <property type="match status" value="3"/>
</dbReference>
<dbReference type="InterPro" id="IPR049900">
    <property type="entry name" value="PKS_mFAS_DH"/>
</dbReference>
<dbReference type="SMART" id="SM00823">
    <property type="entry name" value="PKS_PP"/>
    <property type="match status" value="3"/>
</dbReference>